<dbReference type="Gene3D" id="3.40.50.720">
    <property type="entry name" value="NAD(P)-binding Rossmann-like Domain"/>
    <property type="match status" value="1"/>
</dbReference>
<comment type="similarity">
    <text evidence="4 9">Belongs to the NAD(P)-dependent epimerase/dehydratase family.</text>
</comment>
<dbReference type="InterPro" id="IPR036291">
    <property type="entry name" value="NAD(P)-bd_dom_sf"/>
</dbReference>
<reference evidence="11 12" key="1">
    <citation type="submission" date="2018-11" db="EMBL/GenBank/DDBJ databases">
        <title>Schleiferia aggregans sp. nov., a moderately thermophilic heterotrophic bacterium isolated from microbial mats at a terrestrial hot spring.</title>
        <authorList>
            <person name="Iino T."/>
            <person name="Ohkuma M."/>
            <person name="Haruta S."/>
        </authorList>
    </citation>
    <scope>NUCLEOTIDE SEQUENCE [LARGE SCALE GENOMIC DNA]</scope>
    <source>
        <strain evidence="11 12">LA</strain>
    </source>
</reference>
<protein>
    <recommendedName>
        <fullName evidence="6 9">UDP-glucose 4-epimerase</fullName>
        <ecNumber evidence="5 9">5.1.3.2</ecNumber>
    </recommendedName>
</protein>
<keyword evidence="8 9" id="KW-0413">Isomerase</keyword>
<dbReference type="EC" id="5.1.3.2" evidence="5 9"/>
<evidence type="ECO:0000256" key="4">
    <source>
        <dbReference type="ARBA" id="ARBA00007637"/>
    </source>
</evidence>
<feature type="domain" description="NAD(P)-binding" evidence="10">
    <location>
        <begin position="6"/>
        <end position="328"/>
    </location>
</feature>
<dbReference type="Pfam" id="PF16363">
    <property type="entry name" value="GDP_Man_Dehyd"/>
    <property type="match status" value="1"/>
</dbReference>
<dbReference type="CDD" id="cd05247">
    <property type="entry name" value="UDP_G4E_1_SDR_e"/>
    <property type="match status" value="1"/>
</dbReference>
<comment type="catalytic activity">
    <reaction evidence="1 9">
        <text>UDP-alpha-D-glucose = UDP-alpha-D-galactose</text>
        <dbReference type="Rhea" id="RHEA:22168"/>
        <dbReference type="ChEBI" id="CHEBI:58885"/>
        <dbReference type="ChEBI" id="CHEBI:66914"/>
        <dbReference type="EC" id="5.1.3.2"/>
    </reaction>
</comment>
<dbReference type="GO" id="GO:0006012">
    <property type="term" value="P:galactose metabolic process"/>
    <property type="evidence" value="ECO:0007669"/>
    <property type="project" value="UniProtKB-UniPathway"/>
</dbReference>
<evidence type="ECO:0000313" key="12">
    <source>
        <dbReference type="Proteomes" id="UP000286715"/>
    </source>
</evidence>
<dbReference type="OrthoDB" id="9801785at2"/>
<evidence type="ECO:0000256" key="8">
    <source>
        <dbReference type="ARBA" id="ARBA00023235"/>
    </source>
</evidence>
<comment type="subunit">
    <text evidence="9">Homodimer.</text>
</comment>
<organism evidence="11 12">
    <name type="scientific">Thermaurantimonas aggregans</name>
    <dbReference type="NCBI Taxonomy" id="2173829"/>
    <lineage>
        <taxon>Bacteria</taxon>
        <taxon>Pseudomonadati</taxon>
        <taxon>Bacteroidota</taxon>
        <taxon>Flavobacteriia</taxon>
        <taxon>Flavobacteriales</taxon>
        <taxon>Schleiferiaceae</taxon>
        <taxon>Thermaurantimonas</taxon>
    </lineage>
</organism>
<dbReference type="AlphaFoldDB" id="A0A401XKQ1"/>
<evidence type="ECO:0000256" key="9">
    <source>
        <dbReference type="RuleBase" id="RU366046"/>
    </source>
</evidence>
<dbReference type="PRINTS" id="PR01713">
    <property type="entry name" value="NUCEPIMERASE"/>
</dbReference>
<dbReference type="RefSeq" id="WP_124397616.1">
    <property type="nucleotide sequence ID" value="NZ_BHZE01000008.1"/>
</dbReference>
<dbReference type="UniPathway" id="UPA00214"/>
<sequence length="340" mass="37995">MSKKILVTGGLGYIGSHTAVQLIEHGFEPIIIDNLSESPIEVKDRIEKIVGRPVVFEKVEMCNKDEMNALFTKYPDLEGAIHFAAFLLVNESVEKPLKYYYNNLVSTINLLECMAAYKIRNVVFSSSCTVYGNPDKLPVSEDAPVKPAESPYGNTKKMSEEILRDTAATGAVDVISLRYFNPIGAHESGIIGEFQDGPPHHLVPYITETAIGKRPELKIFGGDYNTPDGTCIRDYIHVVDIADAHIYALNRMLQGKMEKSFEVYNLGTGEGYSVLQMVKAFEEATGIAIPYRIVDRRPGDVEAVYADTRLANEKLGWKAKYSLVDMLRSAWKFEQSLMHQ</sequence>
<proteinExistence type="inferred from homology"/>
<gene>
    <name evidence="11" type="ORF">JCM31826_10330</name>
</gene>
<evidence type="ECO:0000256" key="3">
    <source>
        <dbReference type="ARBA" id="ARBA00004947"/>
    </source>
</evidence>
<evidence type="ECO:0000256" key="1">
    <source>
        <dbReference type="ARBA" id="ARBA00000083"/>
    </source>
</evidence>
<dbReference type="InterPro" id="IPR005886">
    <property type="entry name" value="UDP_G4E"/>
</dbReference>
<dbReference type="SUPFAM" id="SSF51735">
    <property type="entry name" value="NAD(P)-binding Rossmann-fold domains"/>
    <property type="match status" value="1"/>
</dbReference>
<keyword evidence="7 9" id="KW-0520">NAD</keyword>
<evidence type="ECO:0000313" key="11">
    <source>
        <dbReference type="EMBL" id="GCD77551.1"/>
    </source>
</evidence>
<evidence type="ECO:0000256" key="6">
    <source>
        <dbReference type="ARBA" id="ARBA00018569"/>
    </source>
</evidence>
<dbReference type="GO" id="GO:0005829">
    <property type="term" value="C:cytosol"/>
    <property type="evidence" value="ECO:0007669"/>
    <property type="project" value="TreeGrafter"/>
</dbReference>
<dbReference type="PANTHER" id="PTHR43725">
    <property type="entry name" value="UDP-GLUCOSE 4-EPIMERASE"/>
    <property type="match status" value="1"/>
</dbReference>
<evidence type="ECO:0000256" key="2">
    <source>
        <dbReference type="ARBA" id="ARBA00001911"/>
    </source>
</evidence>
<name>A0A401XKQ1_9FLAO</name>
<keyword evidence="9" id="KW-0119">Carbohydrate metabolism</keyword>
<dbReference type="EMBL" id="BHZE01000008">
    <property type="protein sequence ID" value="GCD77551.1"/>
    <property type="molecule type" value="Genomic_DNA"/>
</dbReference>
<dbReference type="Proteomes" id="UP000286715">
    <property type="component" value="Unassembled WGS sequence"/>
</dbReference>
<comment type="pathway">
    <text evidence="3 9">Carbohydrate metabolism; galactose metabolism.</text>
</comment>
<dbReference type="InterPro" id="IPR016040">
    <property type="entry name" value="NAD(P)-bd_dom"/>
</dbReference>
<evidence type="ECO:0000256" key="7">
    <source>
        <dbReference type="ARBA" id="ARBA00023027"/>
    </source>
</evidence>
<accession>A0A401XKQ1</accession>
<dbReference type="Gene3D" id="3.90.25.10">
    <property type="entry name" value="UDP-galactose 4-epimerase, domain 1"/>
    <property type="match status" value="1"/>
</dbReference>
<comment type="caution">
    <text evidence="11">The sequence shown here is derived from an EMBL/GenBank/DDBJ whole genome shotgun (WGS) entry which is preliminary data.</text>
</comment>
<dbReference type="PANTHER" id="PTHR43725:SF47">
    <property type="entry name" value="UDP-GLUCOSE 4-EPIMERASE"/>
    <property type="match status" value="1"/>
</dbReference>
<dbReference type="GO" id="GO:0003978">
    <property type="term" value="F:UDP-glucose 4-epimerase activity"/>
    <property type="evidence" value="ECO:0007669"/>
    <property type="project" value="UniProtKB-UniRule"/>
</dbReference>
<comment type="cofactor">
    <cofactor evidence="2 9">
        <name>NAD(+)</name>
        <dbReference type="ChEBI" id="CHEBI:57540"/>
    </cofactor>
</comment>
<dbReference type="NCBIfam" id="TIGR01179">
    <property type="entry name" value="galE"/>
    <property type="match status" value="1"/>
</dbReference>
<evidence type="ECO:0000256" key="5">
    <source>
        <dbReference type="ARBA" id="ARBA00013189"/>
    </source>
</evidence>
<keyword evidence="12" id="KW-1185">Reference proteome</keyword>
<evidence type="ECO:0000259" key="10">
    <source>
        <dbReference type="Pfam" id="PF16363"/>
    </source>
</evidence>